<gene>
    <name evidence="1" type="ORF">O6H91_19G043100</name>
</gene>
<keyword evidence="2" id="KW-1185">Reference proteome</keyword>
<organism evidence="1 2">
    <name type="scientific">Diphasiastrum complanatum</name>
    <name type="common">Issler's clubmoss</name>
    <name type="synonym">Lycopodium complanatum</name>
    <dbReference type="NCBI Taxonomy" id="34168"/>
    <lineage>
        <taxon>Eukaryota</taxon>
        <taxon>Viridiplantae</taxon>
        <taxon>Streptophyta</taxon>
        <taxon>Embryophyta</taxon>
        <taxon>Tracheophyta</taxon>
        <taxon>Lycopodiopsida</taxon>
        <taxon>Lycopodiales</taxon>
        <taxon>Lycopodiaceae</taxon>
        <taxon>Lycopodioideae</taxon>
        <taxon>Diphasiastrum</taxon>
    </lineage>
</organism>
<evidence type="ECO:0000313" key="2">
    <source>
        <dbReference type="Proteomes" id="UP001162992"/>
    </source>
</evidence>
<protein>
    <submittedName>
        <fullName evidence="1">Uncharacterized protein</fullName>
    </submittedName>
</protein>
<accession>A0ACC2AUS8</accession>
<comment type="caution">
    <text evidence="1">The sequence shown here is derived from an EMBL/GenBank/DDBJ whole genome shotgun (WGS) entry which is preliminary data.</text>
</comment>
<dbReference type="Proteomes" id="UP001162992">
    <property type="component" value="Chromosome 19"/>
</dbReference>
<reference evidence="2" key="1">
    <citation type="journal article" date="2024" name="Proc. Natl. Acad. Sci. U.S.A.">
        <title>Extraordinary preservation of gene collinearity over three hundred million years revealed in homosporous lycophytes.</title>
        <authorList>
            <person name="Li C."/>
            <person name="Wickell D."/>
            <person name="Kuo L.Y."/>
            <person name="Chen X."/>
            <person name="Nie B."/>
            <person name="Liao X."/>
            <person name="Peng D."/>
            <person name="Ji J."/>
            <person name="Jenkins J."/>
            <person name="Williams M."/>
            <person name="Shu S."/>
            <person name="Plott C."/>
            <person name="Barry K."/>
            <person name="Rajasekar S."/>
            <person name="Grimwood J."/>
            <person name="Han X."/>
            <person name="Sun S."/>
            <person name="Hou Z."/>
            <person name="He W."/>
            <person name="Dai G."/>
            <person name="Sun C."/>
            <person name="Schmutz J."/>
            <person name="Leebens-Mack J.H."/>
            <person name="Li F.W."/>
            <person name="Wang L."/>
        </authorList>
    </citation>
    <scope>NUCLEOTIDE SEQUENCE [LARGE SCALE GENOMIC DNA]</scope>
    <source>
        <strain evidence="2">cv. PW_Plant_1</strain>
    </source>
</reference>
<proteinExistence type="predicted"/>
<evidence type="ECO:0000313" key="1">
    <source>
        <dbReference type="EMBL" id="KAJ7521225.1"/>
    </source>
</evidence>
<sequence length="809" mass="89300">MPTELAEKRMGKNFNIQSEHSELQAPLLNHGGPDVLQDRCSGLQDIKCSREGQLPQLKTTPTFASKGSCLGTNRCGSKSPERRPTYFPCSQRSVNACQNIEDANATEKTCQLHKCTLKDMPYVVNHLAKGWRRISWRRRKGEVICVWGSFTGLLLFSCITQIQHDSQRFSSLVPWLVTLSLSLFLLSSLIFDFDGSEVLCNRVSPMVFLMAFLACFVPKLICQLALANSTTKHCESAQLDESVSLDFFLISSLPLLLSCAPVMAWQNLWALSAMAISSFLLLIFHINSTEYPHSRQIVCFSIYVTIIMLSSAAVSYFGSLAEKELMGIVTGWEEALRNSNLSREEAVQAFEENKHESSVKIKEMRNFISYIFHEIRVPFNAVVLGIGHLLAGEISNDQREVLNMMDASSTSMIRILNDVLDMGKIEAGKLQLEKQPFNMSELVRSLIWAFKDTYESKGLDFSLCIDQSTKDFLCSQDLIGDKHRVRQVLANYLSNAAKFTPRGGKVKLRVVCNGISVSDLSSTEGDAKTGSRVESIQDNILSEISTMFPGEQEKKTSSKKSVRVASLTISVEDTGIGISKEDQAKLFEPYIQIGAGSAQAGGGTGLGLSFAKRIVELAAGNIGVFSEVGRGSIFFITLPFELAATSSQGKRVDALSNQIHFRIENGQLLGKSVDTGNSLLTTGRIPKVLVVEDNQMNRKILRRLLASFNVECEDAEDGKQAIELCQAGGAFDMILIDKEMPVMDGHEATRELRAMGIKVPIVGLTGNALESDRNQFLAAGVDDFFTKPLSRHQLVKLLEAYGLIPCSHD</sequence>
<dbReference type="EMBL" id="CM055110">
    <property type="protein sequence ID" value="KAJ7521225.1"/>
    <property type="molecule type" value="Genomic_DNA"/>
</dbReference>
<name>A0ACC2AUS8_DIPCM</name>